<dbReference type="Gene3D" id="2.60.40.10">
    <property type="entry name" value="Immunoglobulins"/>
    <property type="match status" value="2"/>
</dbReference>
<evidence type="ECO:0000259" key="9">
    <source>
        <dbReference type="PROSITE" id="PS50835"/>
    </source>
</evidence>
<dbReference type="Pfam" id="PF07679">
    <property type="entry name" value="I-set"/>
    <property type="match status" value="1"/>
</dbReference>
<keyword evidence="3" id="KW-0732">Signal</keyword>
<dbReference type="SMART" id="SM00409">
    <property type="entry name" value="IG"/>
    <property type="match status" value="2"/>
</dbReference>
<evidence type="ECO:0000256" key="6">
    <source>
        <dbReference type="ARBA" id="ARBA00023157"/>
    </source>
</evidence>
<dbReference type="InterPro" id="IPR051170">
    <property type="entry name" value="Neural/epithelial_adhesion"/>
</dbReference>
<evidence type="ECO:0000256" key="7">
    <source>
        <dbReference type="ARBA" id="ARBA00023180"/>
    </source>
</evidence>
<dbReference type="InterPro" id="IPR003598">
    <property type="entry name" value="Ig_sub2"/>
</dbReference>
<feature type="domain" description="Ig-like" evidence="9">
    <location>
        <begin position="122"/>
        <end position="214"/>
    </location>
</feature>
<evidence type="ECO:0000256" key="5">
    <source>
        <dbReference type="ARBA" id="ARBA00023136"/>
    </source>
</evidence>
<keyword evidence="7" id="KW-0325">Glycoprotein</keyword>
<dbReference type="PANTHER" id="PTHR12231:SF105">
    <property type="entry name" value="LACHESIN-LIKE PROTEIN"/>
    <property type="match status" value="1"/>
</dbReference>
<evidence type="ECO:0000256" key="4">
    <source>
        <dbReference type="ARBA" id="ARBA00022737"/>
    </source>
</evidence>
<dbReference type="AlphaFoldDB" id="A0A653D0V2"/>
<dbReference type="SMART" id="SM00408">
    <property type="entry name" value="IGc2"/>
    <property type="match status" value="2"/>
</dbReference>
<feature type="domain" description="Ig-like" evidence="9">
    <location>
        <begin position="22"/>
        <end position="115"/>
    </location>
</feature>
<keyword evidence="8" id="KW-0393">Immunoglobulin domain</keyword>
<accession>A0A653D0V2</accession>
<dbReference type="PANTHER" id="PTHR12231">
    <property type="entry name" value="CTX-RELATED TYPE I TRANSMEMBRANE PROTEIN"/>
    <property type="match status" value="1"/>
</dbReference>
<dbReference type="InterPro" id="IPR007110">
    <property type="entry name" value="Ig-like_dom"/>
</dbReference>
<keyword evidence="4" id="KW-0677">Repeat</keyword>
<dbReference type="Proteomes" id="UP000410492">
    <property type="component" value="Unassembled WGS sequence"/>
</dbReference>
<protein>
    <recommendedName>
        <fullName evidence="9">Ig-like domain-containing protein</fullName>
    </recommendedName>
</protein>
<dbReference type="FunFam" id="2.60.40.10:FF:000328">
    <property type="entry name" value="CLUMA_CG000981, isoform A"/>
    <property type="match status" value="1"/>
</dbReference>
<dbReference type="InterPro" id="IPR036179">
    <property type="entry name" value="Ig-like_dom_sf"/>
</dbReference>
<dbReference type="GO" id="GO:0005886">
    <property type="term" value="C:plasma membrane"/>
    <property type="evidence" value="ECO:0007669"/>
    <property type="project" value="UniProtKB-SubCell"/>
</dbReference>
<dbReference type="InterPro" id="IPR003599">
    <property type="entry name" value="Ig_sub"/>
</dbReference>
<dbReference type="Pfam" id="PF13927">
    <property type="entry name" value="Ig_3"/>
    <property type="match status" value="1"/>
</dbReference>
<dbReference type="InterPro" id="IPR013098">
    <property type="entry name" value="Ig_I-set"/>
</dbReference>
<keyword evidence="5" id="KW-0472">Membrane</keyword>
<dbReference type="OrthoDB" id="10012075at2759"/>
<keyword evidence="2" id="KW-1003">Cell membrane</keyword>
<gene>
    <name evidence="10" type="ORF">CALMAC_LOCUS13459</name>
</gene>
<sequence length="316" mass="34981">MCQINTGEMKKQIGCIDVHVPPDIDDSETSGDITVAEGENVTLTCRATGHPHPRIVWRREDGGSLVVYTTDNKIEKVETWKGDSIRLVRVERRQMGAYLCIASNDVPPAVSKRVTLHITFPPKVQVQKALVGAPLHSAIKLKCDTEAFPGSNNYWMKSEETIFRSEKYSMLEKKSGYKTVMLLTVHNITKGDFGTYTCIAQNTMGKSEDSVRLYEIRLTTTSTTTTTTSTTTTPSTTTTTETNLILEISSPTKSTPPPFYGHVGGKTYDDDPTENWLFPSVAPAPLELETISSSQRTADLPFRMLSIVISLVLVLR</sequence>
<evidence type="ECO:0000313" key="11">
    <source>
        <dbReference type="Proteomes" id="UP000410492"/>
    </source>
</evidence>
<dbReference type="FunFam" id="2.60.40.10:FF:000032">
    <property type="entry name" value="palladin isoform X1"/>
    <property type="match status" value="1"/>
</dbReference>
<organism evidence="10 11">
    <name type="scientific">Callosobruchus maculatus</name>
    <name type="common">Southern cowpea weevil</name>
    <name type="synonym">Pulse bruchid</name>
    <dbReference type="NCBI Taxonomy" id="64391"/>
    <lineage>
        <taxon>Eukaryota</taxon>
        <taxon>Metazoa</taxon>
        <taxon>Ecdysozoa</taxon>
        <taxon>Arthropoda</taxon>
        <taxon>Hexapoda</taxon>
        <taxon>Insecta</taxon>
        <taxon>Pterygota</taxon>
        <taxon>Neoptera</taxon>
        <taxon>Endopterygota</taxon>
        <taxon>Coleoptera</taxon>
        <taxon>Polyphaga</taxon>
        <taxon>Cucujiformia</taxon>
        <taxon>Chrysomeloidea</taxon>
        <taxon>Chrysomelidae</taxon>
        <taxon>Bruchinae</taxon>
        <taxon>Bruchini</taxon>
        <taxon>Callosobruchus</taxon>
    </lineage>
</organism>
<evidence type="ECO:0000256" key="1">
    <source>
        <dbReference type="ARBA" id="ARBA00004236"/>
    </source>
</evidence>
<dbReference type="PROSITE" id="PS50835">
    <property type="entry name" value="IG_LIKE"/>
    <property type="match status" value="2"/>
</dbReference>
<evidence type="ECO:0000256" key="2">
    <source>
        <dbReference type="ARBA" id="ARBA00022475"/>
    </source>
</evidence>
<name>A0A653D0V2_CALMS</name>
<reference evidence="10 11" key="1">
    <citation type="submission" date="2019-01" db="EMBL/GenBank/DDBJ databases">
        <authorList>
            <person name="Sayadi A."/>
        </authorList>
    </citation>
    <scope>NUCLEOTIDE SEQUENCE [LARGE SCALE GENOMIC DNA]</scope>
</reference>
<evidence type="ECO:0000256" key="8">
    <source>
        <dbReference type="ARBA" id="ARBA00023319"/>
    </source>
</evidence>
<keyword evidence="6" id="KW-1015">Disulfide bond</keyword>
<dbReference type="InterPro" id="IPR013783">
    <property type="entry name" value="Ig-like_fold"/>
</dbReference>
<keyword evidence="11" id="KW-1185">Reference proteome</keyword>
<evidence type="ECO:0000256" key="3">
    <source>
        <dbReference type="ARBA" id="ARBA00022729"/>
    </source>
</evidence>
<dbReference type="SUPFAM" id="SSF48726">
    <property type="entry name" value="Immunoglobulin"/>
    <property type="match status" value="2"/>
</dbReference>
<comment type="subcellular location">
    <subcellularLocation>
        <location evidence="1">Cell membrane</location>
    </subcellularLocation>
</comment>
<dbReference type="GO" id="GO:0043005">
    <property type="term" value="C:neuron projection"/>
    <property type="evidence" value="ECO:0007669"/>
    <property type="project" value="TreeGrafter"/>
</dbReference>
<proteinExistence type="predicted"/>
<evidence type="ECO:0000313" key="10">
    <source>
        <dbReference type="EMBL" id="VEN53758.1"/>
    </source>
</evidence>
<dbReference type="EMBL" id="CAACVG010009642">
    <property type="protein sequence ID" value="VEN53758.1"/>
    <property type="molecule type" value="Genomic_DNA"/>
</dbReference>